<proteinExistence type="predicted"/>
<dbReference type="EMBL" id="JAHYXK010000002">
    <property type="protein sequence ID" value="MBW7466257.1"/>
    <property type="molecule type" value="Genomic_DNA"/>
</dbReference>
<sequence>MYKSLRVLIGFAILCLAHAAQAQNIGNTPYSRYGLGEYNYNLGNVRNAGMAGVGISAGNSFQANTANPALLYYNSITVFDMGVAGQLKTIKNSAEKQTDGNANLYNLTLAVPVSKRWSSAIGLRPYSVVNYEARTTSSLPSNPRATIQQQYLGEGGISEAYFSHGVKIADGLTIGGSASYLFGAITKESASVVQDDSLAAIGSEKVVYNERIRYENFIFRAGANYRKQIKDKSYLSAGAVYSFGTDLDATRRSSYERRTLSDNILDDNILPDSSESSVNLPPSLHAGLTFDNGKNLTIGADFYSQKWSEFRNFSGESELGDSYRVALGGEYTPNANSIDNFFARVTYRAGVYYGDTPYSARGESIKDKGITTGFTMPLGRSTIYDLYQLNAAFGYGSRGTTDNNLIKENYFQFSVGFTVNSRWFIKRRID</sequence>
<feature type="chain" id="PRO_5045561912" description="Long-chain fatty acid transport protein" evidence="1">
    <location>
        <begin position="23"/>
        <end position="430"/>
    </location>
</feature>
<organism evidence="2 3">
    <name type="scientific">Pontibacter aydingkolensis</name>
    <dbReference type="NCBI Taxonomy" id="1911536"/>
    <lineage>
        <taxon>Bacteria</taxon>
        <taxon>Pseudomonadati</taxon>
        <taxon>Bacteroidota</taxon>
        <taxon>Cytophagia</taxon>
        <taxon>Cytophagales</taxon>
        <taxon>Hymenobacteraceae</taxon>
        <taxon>Pontibacter</taxon>
    </lineage>
</organism>
<dbReference type="Proteomes" id="UP000813018">
    <property type="component" value="Unassembled WGS sequence"/>
</dbReference>
<comment type="caution">
    <text evidence="2">The sequence shown here is derived from an EMBL/GenBank/DDBJ whole genome shotgun (WGS) entry which is preliminary data.</text>
</comment>
<dbReference type="RefSeq" id="WP_219876134.1">
    <property type="nucleotide sequence ID" value="NZ_JAHYXK010000002.1"/>
</dbReference>
<accession>A0ABS7CRV8</accession>
<evidence type="ECO:0000256" key="1">
    <source>
        <dbReference type="SAM" id="SignalP"/>
    </source>
</evidence>
<reference evidence="2 3" key="1">
    <citation type="journal article" date="2016" name="Int. J. Syst. Evol. Microbiol.">
        <title>Pontibacter aydingkolensis sp. nov., isolated from soil of a salt lake.</title>
        <authorList>
            <person name="Osman G."/>
            <person name="Zhang T."/>
            <person name="Lou K."/>
            <person name="Gao Y."/>
            <person name="Chang W."/>
            <person name="Lin Q."/>
            <person name="Yang H.M."/>
            <person name="Huo X.D."/>
            <person name="Wang N."/>
        </authorList>
    </citation>
    <scope>NUCLEOTIDE SEQUENCE [LARGE SCALE GENOMIC DNA]</scope>
    <source>
        <strain evidence="2 3">KACC 19255</strain>
    </source>
</reference>
<keyword evidence="3" id="KW-1185">Reference proteome</keyword>
<dbReference type="SUPFAM" id="SSF56935">
    <property type="entry name" value="Porins"/>
    <property type="match status" value="1"/>
</dbReference>
<evidence type="ECO:0008006" key="4">
    <source>
        <dbReference type="Google" id="ProtNLM"/>
    </source>
</evidence>
<keyword evidence="1" id="KW-0732">Signal</keyword>
<gene>
    <name evidence="2" type="ORF">K0O23_04195</name>
</gene>
<dbReference type="Gene3D" id="2.40.160.60">
    <property type="entry name" value="Outer membrane protein transport protein (OMPP1/FadL/TodX)"/>
    <property type="match status" value="1"/>
</dbReference>
<evidence type="ECO:0000313" key="2">
    <source>
        <dbReference type="EMBL" id="MBW7466257.1"/>
    </source>
</evidence>
<evidence type="ECO:0000313" key="3">
    <source>
        <dbReference type="Proteomes" id="UP000813018"/>
    </source>
</evidence>
<name>A0ABS7CRV8_9BACT</name>
<feature type="signal peptide" evidence="1">
    <location>
        <begin position="1"/>
        <end position="22"/>
    </location>
</feature>
<protein>
    <recommendedName>
        <fullName evidence="4">Long-chain fatty acid transport protein</fullName>
    </recommendedName>
</protein>